<dbReference type="VEuPathDB" id="FungiDB:H257_13110"/>
<evidence type="ECO:0000313" key="2">
    <source>
        <dbReference type="Proteomes" id="UP000283543"/>
    </source>
</evidence>
<name>A0A3R6YXT1_APHAT</name>
<sequence length="353" mass="39110">MPSTAFSKKPVSRLRHIVWTRAPAAFRTGMAVVCVVCMVLDVVVNNWGLNDYIGNARSFFTPVLTKIASVKDLKDYFVFPTDASPWSSSNAGRFMLNHSLASIHARDDSHYVLTAGSYAVLDAANDICVDLIDEYPVRQGATSAQLGHVTDKLVYIRGSTVSNLFGTKPPPAPPGTDPIQLTELGYRPGRLDCDMRLTTPLGVPAHGVLVHANLSMYRFYARAFCTGCMPIMELGLDKCQVHYSFNATTQSLVVHASEPIFGHNHYVGMLLERSSVTTAGLWVRITCVLYLVVVFSSSRKTIRWTNGLTLTTWFKKLNHTLSPAVYRYPSRAFSFSYLCFNSDIFVGLYLIAV</sequence>
<dbReference type="Proteomes" id="UP000283543">
    <property type="component" value="Unassembled WGS sequence"/>
</dbReference>
<evidence type="ECO:0000313" key="1">
    <source>
        <dbReference type="EMBL" id="RHY62837.1"/>
    </source>
</evidence>
<accession>A0A3R6YXT1</accession>
<gene>
    <name evidence="1" type="ORF">DYB34_003622</name>
</gene>
<dbReference type="AlphaFoldDB" id="A0A3R6YXT1"/>
<comment type="caution">
    <text evidence="1">The sequence shown here is derived from an EMBL/GenBank/DDBJ whole genome shotgun (WGS) entry which is preliminary data.</text>
</comment>
<feature type="non-terminal residue" evidence="1">
    <location>
        <position position="353"/>
    </location>
</feature>
<dbReference type="EMBL" id="QUTB01004314">
    <property type="protein sequence ID" value="RHY62837.1"/>
    <property type="molecule type" value="Genomic_DNA"/>
</dbReference>
<reference evidence="1 2" key="1">
    <citation type="submission" date="2018-08" db="EMBL/GenBank/DDBJ databases">
        <title>Aphanomyces genome sequencing and annotation.</title>
        <authorList>
            <person name="Minardi D."/>
            <person name="Oidtmann B."/>
            <person name="Van Der Giezen M."/>
            <person name="Studholme D.J."/>
        </authorList>
    </citation>
    <scope>NUCLEOTIDE SEQUENCE [LARGE SCALE GENOMIC DNA]</scope>
    <source>
        <strain evidence="1 2">Si</strain>
    </source>
</reference>
<organism evidence="1 2">
    <name type="scientific">Aphanomyces astaci</name>
    <name type="common">Crayfish plague agent</name>
    <dbReference type="NCBI Taxonomy" id="112090"/>
    <lineage>
        <taxon>Eukaryota</taxon>
        <taxon>Sar</taxon>
        <taxon>Stramenopiles</taxon>
        <taxon>Oomycota</taxon>
        <taxon>Saprolegniomycetes</taxon>
        <taxon>Saprolegniales</taxon>
        <taxon>Verrucalvaceae</taxon>
        <taxon>Aphanomyces</taxon>
    </lineage>
</organism>
<proteinExistence type="predicted"/>
<protein>
    <submittedName>
        <fullName evidence="1">Uncharacterized protein</fullName>
    </submittedName>
</protein>